<dbReference type="InterPro" id="IPR035647">
    <property type="entry name" value="EFG_III/V"/>
</dbReference>
<feature type="domain" description="UPF0029" evidence="3">
    <location>
        <begin position="135"/>
        <end position="181"/>
    </location>
</feature>
<dbReference type="InterPro" id="IPR020569">
    <property type="entry name" value="UPF0029_Impact_CS"/>
</dbReference>
<organism evidence="4 5">
    <name type="scientific">Advenella kashmirensis</name>
    <dbReference type="NCBI Taxonomy" id="310575"/>
    <lineage>
        <taxon>Bacteria</taxon>
        <taxon>Pseudomonadati</taxon>
        <taxon>Pseudomonadota</taxon>
        <taxon>Betaproteobacteria</taxon>
        <taxon>Burkholderiales</taxon>
        <taxon>Alcaligenaceae</taxon>
    </lineage>
</organism>
<evidence type="ECO:0000313" key="4">
    <source>
        <dbReference type="EMBL" id="HBP30199.1"/>
    </source>
</evidence>
<dbReference type="PANTHER" id="PTHR16301:SF20">
    <property type="entry name" value="IMPACT FAMILY MEMBER YIGZ"/>
    <property type="match status" value="1"/>
</dbReference>
<dbReference type="Pfam" id="PF01205">
    <property type="entry name" value="Impact_N"/>
    <property type="match status" value="1"/>
</dbReference>
<dbReference type="Pfam" id="PF09186">
    <property type="entry name" value="DUF1949"/>
    <property type="match status" value="1"/>
</dbReference>
<evidence type="ECO:0000259" key="3">
    <source>
        <dbReference type="Pfam" id="PF09186"/>
    </source>
</evidence>
<comment type="similarity">
    <text evidence="1">Belongs to the IMPACT family.</text>
</comment>
<sequence>MAELLSTLTAVCSFEEEIKKSRFIAHAAHAANAAAALAFFSEVGDPTATHNCWAYKTAEGYRFNDDGEPGGTAGRPILQAIEGKGLTDVAVLVIRYFGGTKLGTGGLVRAYGGCAAKCLDAAPKKVIVPSTTVYCTCNYSDAERVRVRLTQAGAVISNENFGALGVTWTLVIPVSDLHLVQEVYTDQTKGKGQWTVP</sequence>
<comment type="caution">
    <text evidence="4">The sequence shown here is derived from an EMBL/GenBank/DDBJ whole genome shotgun (WGS) entry which is preliminary data.</text>
</comment>
<evidence type="ECO:0000256" key="1">
    <source>
        <dbReference type="ARBA" id="ARBA00007665"/>
    </source>
</evidence>
<reference evidence="4 5" key="1">
    <citation type="journal article" date="2018" name="Nat. Biotechnol.">
        <title>A standardized bacterial taxonomy based on genome phylogeny substantially revises the tree of life.</title>
        <authorList>
            <person name="Parks D.H."/>
            <person name="Chuvochina M."/>
            <person name="Waite D.W."/>
            <person name="Rinke C."/>
            <person name="Skarshewski A."/>
            <person name="Chaumeil P.A."/>
            <person name="Hugenholtz P."/>
        </authorList>
    </citation>
    <scope>NUCLEOTIDE SEQUENCE [LARGE SCALE GENOMIC DNA]</scope>
    <source>
        <strain evidence="4">UBA10707</strain>
    </source>
</reference>
<dbReference type="SUPFAM" id="SSF54980">
    <property type="entry name" value="EF-G C-terminal domain-like"/>
    <property type="match status" value="1"/>
</dbReference>
<dbReference type="PROSITE" id="PS00910">
    <property type="entry name" value="UPF0029"/>
    <property type="match status" value="1"/>
</dbReference>
<dbReference type="InterPro" id="IPR023582">
    <property type="entry name" value="Impact"/>
</dbReference>
<evidence type="ECO:0000259" key="2">
    <source>
        <dbReference type="Pfam" id="PF01205"/>
    </source>
</evidence>
<dbReference type="InterPro" id="IPR036956">
    <property type="entry name" value="Impact_N_sf"/>
</dbReference>
<gene>
    <name evidence="4" type="ORF">DD666_12380</name>
</gene>
<feature type="domain" description="Impact N-terminal" evidence="2">
    <location>
        <begin position="19"/>
        <end position="119"/>
    </location>
</feature>
<dbReference type="SUPFAM" id="SSF54211">
    <property type="entry name" value="Ribosomal protein S5 domain 2-like"/>
    <property type="match status" value="1"/>
</dbReference>
<dbReference type="PANTHER" id="PTHR16301">
    <property type="entry name" value="IMPACT-RELATED"/>
    <property type="match status" value="1"/>
</dbReference>
<accession>A0A356LH80</accession>
<dbReference type="GO" id="GO:0032561">
    <property type="term" value="F:guanyl ribonucleotide binding"/>
    <property type="evidence" value="ECO:0007669"/>
    <property type="project" value="UniProtKB-ARBA"/>
</dbReference>
<dbReference type="Gene3D" id="3.30.70.240">
    <property type="match status" value="1"/>
</dbReference>
<name>A0A356LH80_9BURK</name>
<proteinExistence type="inferred from homology"/>
<evidence type="ECO:0000313" key="5">
    <source>
        <dbReference type="Proteomes" id="UP000264036"/>
    </source>
</evidence>
<dbReference type="InterPro" id="IPR020568">
    <property type="entry name" value="Ribosomal_Su5_D2-typ_SF"/>
</dbReference>
<dbReference type="GO" id="GO:0005737">
    <property type="term" value="C:cytoplasm"/>
    <property type="evidence" value="ECO:0007669"/>
    <property type="project" value="TreeGrafter"/>
</dbReference>
<protein>
    <submittedName>
        <fullName evidence="4">Thymidylate synthase</fullName>
    </submittedName>
</protein>
<dbReference type="Gene3D" id="3.30.230.30">
    <property type="entry name" value="Impact, N-terminal domain"/>
    <property type="match status" value="1"/>
</dbReference>
<dbReference type="AlphaFoldDB" id="A0A356LH80"/>
<dbReference type="GO" id="GO:0006446">
    <property type="term" value="P:regulation of translational initiation"/>
    <property type="evidence" value="ECO:0007669"/>
    <property type="project" value="TreeGrafter"/>
</dbReference>
<dbReference type="GO" id="GO:0017111">
    <property type="term" value="F:ribonucleoside triphosphate phosphatase activity"/>
    <property type="evidence" value="ECO:0007669"/>
    <property type="project" value="UniProtKB-ARBA"/>
</dbReference>
<dbReference type="InterPro" id="IPR015269">
    <property type="entry name" value="UPF0029_Impact_C"/>
</dbReference>
<dbReference type="InterPro" id="IPR001498">
    <property type="entry name" value="Impact_N"/>
</dbReference>
<dbReference type="Proteomes" id="UP000264036">
    <property type="component" value="Unassembled WGS sequence"/>
</dbReference>
<dbReference type="EMBL" id="DOEK01000029">
    <property type="protein sequence ID" value="HBP30199.1"/>
    <property type="molecule type" value="Genomic_DNA"/>
</dbReference>